<organism evidence="6 7">
    <name type="scientific">Rhizophagus irregularis</name>
    <dbReference type="NCBI Taxonomy" id="588596"/>
    <lineage>
        <taxon>Eukaryota</taxon>
        <taxon>Fungi</taxon>
        <taxon>Fungi incertae sedis</taxon>
        <taxon>Mucoromycota</taxon>
        <taxon>Glomeromycotina</taxon>
        <taxon>Glomeromycetes</taxon>
        <taxon>Glomerales</taxon>
        <taxon>Glomeraceae</taxon>
        <taxon>Rhizophagus</taxon>
    </lineage>
</organism>
<dbReference type="PANTHER" id="PTHR44329:SF288">
    <property type="entry name" value="MITOGEN-ACTIVATED PROTEIN KINASE KINASE KINASE 20"/>
    <property type="match status" value="1"/>
</dbReference>
<dbReference type="VEuPathDB" id="FungiDB:RhiirFUN_007964"/>
<dbReference type="InterPro" id="IPR001245">
    <property type="entry name" value="Ser-Thr/Tyr_kinase_cat_dom"/>
</dbReference>
<evidence type="ECO:0000256" key="3">
    <source>
        <dbReference type="ARBA" id="ARBA00022777"/>
    </source>
</evidence>
<accession>A0A2N0S4P3</accession>
<dbReference type="PANTHER" id="PTHR44329">
    <property type="entry name" value="SERINE/THREONINE-PROTEIN KINASE TNNI3K-RELATED"/>
    <property type="match status" value="1"/>
</dbReference>
<keyword evidence="4" id="KW-0067">ATP-binding</keyword>
<dbReference type="SUPFAM" id="SSF56112">
    <property type="entry name" value="Protein kinase-like (PK-like)"/>
    <property type="match status" value="1"/>
</dbReference>
<dbReference type="InterPro" id="IPR051681">
    <property type="entry name" value="Ser/Thr_Kinases-Pseudokinases"/>
</dbReference>
<evidence type="ECO:0000256" key="4">
    <source>
        <dbReference type="ARBA" id="ARBA00022840"/>
    </source>
</evidence>
<proteinExistence type="predicted"/>
<gene>
    <name evidence="6" type="ORF">RhiirA1_100220</name>
</gene>
<dbReference type="VEuPathDB" id="FungiDB:FUN_009163"/>
<dbReference type="EMBL" id="LLXH01000217">
    <property type="protein sequence ID" value="PKC70519.1"/>
    <property type="molecule type" value="Genomic_DNA"/>
</dbReference>
<dbReference type="Gene3D" id="1.10.510.10">
    <property type="entry name" value="Transferase(Phosphotransferase) domain 1"/>
    <property type="match status" value="1"/>
</dbReference>
<name>A0A2N0S4P3_9GLOM</name>
<dbReference type="GO" id="GO:0004674">
    <property type="term" value="F:protein serine/threonine kinase activity"/>
    <property type="evidence" value="ECO:0007669"/>
    <property type="project" value="TreeGrafter"/>
</dbReference>
<evidence type="ECO:0000256" key="1">
    <source>
        <dbReference type="ARBA" id="ARBA00022679"/>
    </source>
</evidence>
<dbReference type="PROSITE" id="PS50011">
    <property type="entry name" value="PROTEIN_KINASE_DOM"/>
    <property type="match status" value="1"/>
</dbReference>
<evidence type="ECO:0000313" key="7">
    <source>
        <dbReference type="Proteomes" id="UP000232688"/>
    </source>
</evidence>
<feature type="domain" description="Protein kinase" evidence="5">
    <location>
        <begin position="1"/>
        <end position="93"/>
    </location>
</feature>
<keyword evidence="2" id="KW-0547">Nucleotide-binding</keyword>
<evidence type="ECO:0000313" key="6">
    <source>
        <dbReference type="EMBL" id="PKC70519.1"/>
    </source>
</evidence>
<keyword evidence="3 6" id="KW-0418">Kinase</keyword>
<protein>
    <submittedName>
        <fullName evidence="6">Kinase-like protein</fullName>
    </submittedName>
</protein>
<comment type="caution">
    <text evidence="6">The sequence shown here is derived from an EMBL/GenBank/DDBJ whole genome shotgun (WGS) entry which is preliminary data.</text>
</comment>
<evidence type="ECO:0000259" key="5">
    <source>
        <dbReference type="PROSITE" id="PS50011"/>
    </source>
</evidence>
<keyword evidence="1" id="KW-0808">Transferase</keyword>
<dbReference type="InterPro" id="IPR011009">
    <property type="entry name" value="Kinase-like_dom_sf"/>
</dbReference>
<dbReference type="VEuPathDB" id="FungiDB:RhiirA1_100220"/>
<dbReference type="Pfam" id="PF07714">
    <property type="entry name" value="PK_Tyr_Ser-Thr"/>
    <property type="match status" value="1"/>
</dbReference>
<dbReference type="AlphaFoldDB" id="A0A2N0S4P3"/>
<dbReference type="Proteomes" id="UP000232688">
    <property type="component" value="Unassembled WGS sequence"/>
</dbReference>
<reference evidence="6 7" key="1">
    <citation type="submission" date="2017-10" db="EMBL/GenBank/DDBJ databases">
        <title>Extensive intraspecific genome diversity in a model arbuscular mycorrhizal fungus.</title>
        <authorList>
            <person name="Chen E.C.H."/>
            <person name="Morin E."/>
            <person name="Baudet D."/>
            <person name="Noel J."/>
            <person name="Ndikumana S."/>
            <person name="Charron P."/>
            <person name="St-Onge C."/>
            <person name="Giorgi J."/>
            <person name="Grigoriev I.V."/>
            <person name="Roux C."/>
            <person name="Martin F.M."/>
            <person name="Corradi N."/>
        </authorList>
    </citation>
    <scope>NUCLEOTIDE SEQUENCE [LARGE SCALE GENOMIC DNA]</scope>
    <source>
        <strain evidence="6 7">A1</strain>
    </source>
</reference>
<dbReference type="InterPro" id="IPR000719">
    <property type="entry name" value="Prot_kinase_dom"/>
</dbReference>
<dbReference type="GO" id="GO:0005524">
    <property type="term" value="F:ATP binding"/>
    <property type="evidence" value="ECO:0007669"/>
    <property type="project" value="UniProtKB-KW"/>
</dbReference>
<evidence type="ECO:0000256" key="2">
    <source>
        <dbReference type="ARBA" id="ARBA00022741"/>
    </source>
</evidence>
<sequence length="203" mass="24052">MDPEIIQGKKYTKASDVYSFGMIMWEFMTGRRPFWDRYHNTELIIQICDGLRPPIVTNAPEGYIELMQECWHHDPKKRPTAFDIESKIRNILLMESDNCRDNNPTKIIKSPDIGPITINNPDFIYKSRSLSTMINSVESTEIFTKLDPYQSSDEFFNDKRELDINLIEERTNKKIKLTEIDDDDDEEFEFDRLTKESEFDQYL</sequence>
<reference evidence="6 7" key="2">
    <citation type="submission" date="2017-10" db="EMBL/GenBank/DDBJ databases">
        <title>Genome analyses suggest a sexual origin of heterokaryosis in a supposedly ancient asexual fungus.</title>
        <authorList>
            <person name="Corradi N."/>
            <person name="Sedzielewska K."/>
            <person name="Noel J."/>
            <person name="Charron P."/>
            <person name="Farinelli L."/>
            <person name="Marton T."/>
            <person name="Kruger M."/>
            <person name="Pelin A."/>
            <person name="Brachmann A."/>
            <person name="Corradi N."/>
        </authorList>
    </citation>
    <scope>NUCLEOTIDE SEQUENCE [LARGE SCALE GENOMIC DNA]</scope>
    <source>
        <strain evidence="6 7">A1</strain>
    </source>
</reference>